<keyword evidence="5" id="KW-0378">Hydrolase</keyword>
<dbReference type="GO" id="GO:0018104">
    <property type="term" value="P:peptidoglycan-protein cross-linking"/>
    <property type="evidence" value="ECO:0007669"/>
    <property type="project" value="TreeGrafter"/>
</dbReference>
<dbReference type="Pfam" id="PF01476">
    <property type="entry name" value="LysM"/>
    <property type="match status" value="1"/>
</dbReference>
<evidence type="ECO:0000256" key="4">
    <source>
        <dbReference type="ARBA" id="ARBA00022679"/>
    </source>
</evidence>
<dbReference type="GO" id="GO:0071555">
    <property type="term" value="P:cell wall organization"/>
    <property type="evidence" value="ECO:0007669"/>
    <property type="project" value="UniProtKB-UniRule"/>
</dbReference>
<dbReference type="PANTHER" id="PTHR30582:SF24">
    <property type="entry name" value="L,D-TRANSPEPTIDASE ERFK_SRFK-RELATED"/>
    <property type="match status" value="1"/>
</dbReference>
<keyword evidence="3" id="KW-0328">Glycosyltransferase</keyword>
<evidence type="ECO:0000256" key="7">
    <source>
        <dbReference type="ARBA" id="ARBA00022984"/>
    </source>
</evidence>
<reference evidence="12 13" key="1">
    <citation type="submission" date="2015-11" db="EMBL/GenBank/DDBJ databases">
        <title>Bacillus caseinolyticus sp nov.</title>
        <authorList>
            <person name="Dastager S.G."/>
            <person name="Mawlankar R."/>
        </authorList>
    </citation>
    <scope>NUCLEOTIDE SEQUENCE [LARGE SCALE GENOMIC DNA]</scope>
    <source>
        <strain evidence="12 13">SGD-V-76</strain>
    </source>
</reference>
<evidence type="ECO:0000256" key="6">
    <source>
        <dbReference type="ARBA" id="ARBA00022960"/>
    </source>
</evidence>
<dbReference type="PROSITE" id="PS51782">
    <property type="entry name" value="LYSM"/>
    <property type="match status" value="1"/>
</dbReference>
<feature type="domain" description="LysM" evidence="10">
    <location>
        <begin position="1"/>
        <end position="45"/>
    </location>
</feature>
<dbReference type="GeneID" id="93681725"/>
<dbReference type="GO" id="GO:0016757">
    <property type="term" value="F:glycosyltransferase activity"/>
    <property type="evidence" value="ECO:0007669"/>
    <property type="project" value="UniProtKB-KW"/>
</dbReference>
<dbReference type="CDD" id="cd00118">
    <property type="entry name" value="LysM"/>
    <property type="match status" value="1"/>
</dbReference>
<accession>A0A0V8JLY8</accession>
<name>A0A0V8JLY8_9BACI</name>
<sequence length="169" mass="18600">MLHVVKQGETLYQISLDYRRPFSMILAANPGLNPNIIVPGQVILIPDLPDKTTIPYSIHVFIAERELELRENNVVKATYPIAVGQMLSTTPVGDFVIVNREPNPGGPFGTMWLSLSKQSYGIHGTNDPSSIGKAVSKGCIRMKNEQVNELASIVPNGTGVYIRPSRRMN</sequence>
<evidence type="ECO:0000256" key="5">
    <source>
        <dbReference type="ARBA" id="ARBA00022801"/>
    </source>
</evidence>
<dbReference type="Pfam" id="PF03734">
    <property type="entry name" value="YkuD"/>
    <property type="match status" value="1"/>
</dbReference>
<organism evidence="12 13">
    <name type="scientific">Priestia veravalensis</name>
    <dbReference type="NCBI Taxonomy" id="1414648"/>
    <lineage>
        <taxon>Bacteria</taxon>
        <taxon>Bacillati</taxon>
        <taxon>Bacillota</taxon>
        <taxon>Bacilli</taxon>
        <taxon>Bacillales</taxon>
        <taxon>Bacillaceae</taxon>
        <taxon>Priestia</taxon>
    </lineage>
</organism>
<dbReference type="UniPathway" id="UPA00219"/>
<gene>
    <name evidence="12" type="ORF">AS180_09930</name>
</gene>
<evidence type="ECO:0000256" key="9">
    <source>
        <dbReference type="PROSITE-ProRule" id="PRU01373"/>
    </source>
</evidence>
<keyword evidence="6 9" id="KW-0133">Cell shape</keyword>
<evidence type="ECO:0000256" key="2">
    <source>
        <dbReference type="ARBA" id="ARBA00005992"/>
    </source>
</evidence>
<dbReference type="GO" id="GO:0008360">
    <property type="term" value="P:regulation of cell shape"/>
    <property type="evidence" value="ECO:0007669"/>
    <property type="project" value="UniProtKB-UniRule"/>
</dbReference>
<dbReference type="InterPro" id="IPR050979">
    <property type="entry name" value="LD-transpeptidase"/>
</dbReference>
<dbReference type="Proteomes" id="UP000053681">
    <property type="component" value="Unassembled WGS sequence"/>
</dbReference>
<evidence type="ECO:0000313" key="13">
    <source>
        <dbReference type="Proteomes" id="UP000053681"/>
    </source>
</evidence>
<feature type="active site" description="Proton donor/acceptor" evidence="9">
    <location>
        <position position="123"/>
    </location>
</feature>
<dbReference type="RefSeq" id="WP_025909205.1">
    <property type="nucleotide sequence ID" value="NZ_KQ758646.1"/>
</dbReference>
<dbReference type="InterPro" id="IPR038063">
    <property type="entry name" value="Transpep_catalytic_dom"/>
</dbReference>
<comment type="pathway">
    <text evidence="1 9">Cell wall biogenesis; peptidoglycan biosynthesis.</text>
</comment>
<keyword evidence="7 9" id="KW-0573">Peptidoglycan synthesis</keyword>
<feature type="active site" description="Nucleophile" evidence="9">
    <location>
        <position position="139"/>
    </location>
</feature>
<keyword evidence="4" id="KW-0808">Transferase</keyword>
<comment type="caution">
    <text evidence="12">The sequence shown here is derived from an EMBL/GenBank/DDBJ whole genome shotgun (WGS) entry which is preliminary data.</text>
</comment>
<dbReference type="EMBL" id="LNQP01000030">
    <property type="protein sequence ID" value="KSU88017.1"/>
    <property type="molecule type" value="Genomic_DNA"/>
</dbReference>
<keyword evidence="8 9" id="KW-0961">Cell wall biogenesis/degradation</keyword>
<evidence type="ECO:0000313" key="12">
    <source>
        <dbReference type="EMBL" id="KSU88017.1"/>
    </source>
</evidence>
<dbReference type="InterPro" id="IPR018392">
    <property type="entry name" value="LysM"/>
</dbReference>
<dbReference type="InterPro" id="IPR036779">
    <property type="entry name" value="LysM_dom_sf"/>
</dbReference>
<comment type="similarity">
    <text evidence="2">Belongs to the YkuD family.</text>
</comment>
<dbReference type="GO" id="GO:0071972">
    <property type="term" value="F:peptidoglycan L,D-transpeptidase activity"/>
    <property type="evidence" value="ECO:0007669"/>
    <property type="project" value="TreeGrafter"/>
</dbReference>
<dbReference type="Gene3D" id="2.40.440.10">
    <property type="entry name" value="L,D-transpeptidase catalytic domain-like"/>
    <property type="match status" value="1"/>
</dbReference>
<evidence type="ECO:0000259" key="10">
    <source>
        <dbReference type="PROSITE" id="PS51782"/>
    </source>
</evidence>
<dbReference type="SMART" id="SM00257">
    <property type="entry name" value="LysM"/>
    <property type="match status" value="1"/>
</dbReference>
<dbReference type="InterPro" id="IPR005490">
    <property type="entry name" value="LD_TPept_cat_dom"/>
</dbReference>
<evidence type="ECO:0000259" key="11">
    <source>
        <dbReference type="PROSITE" id="PS52029"/>
    </source>
</evidence>
<evidence type="ECO:0000256" key="3">
    <source>
        <dbReference type="ARBA" id="ARBA00022676"/>
    </source>
</evidence>
<dbReference type="SUPFAM" id="SSF141523">
    <property type="entry name" value="L,D-transpeptidase catalytic domain-like"/>
    <property type="match status" value="1"/>
</dbReference>
<protein>
    <submittedName>
        <fullName evidence="12">L,D-transpeptidase</fullName>
    </submittedName>
</protein>
<proteinExistence type="inferred from homology"/>
<dbReference type="PROSITE" id="PS52029">
    <property type="entry name" value="LD_TPASE"/>
    <property type="match status" value="1"/>
</dbReference>
<feature type="domain" description="L,D-TPase catalytic" evidence="11">
    <location>
        <begin position="56"/>
        <end position="163"/>
    </location>
</feature>
<dbReference type="SUPFAM" id="SSF54106">
    <property type="entry name" value="LysM domain"/>
    <property type="match status" value="1"/>
</dbReference>
<evidence type="ECO:0000256" key="8">
    <source>
        <dbReference type="ARBA" id="ARBA00023316"/>
    </source>
</evidence>
<dbReference type="CDD" id="cd16913">
    <property type="entry name" value="YkuD_like"/>
    <property type="match status" value="1"/>
</dbReference>
<dbReference type="PANTHER" id="PTHR30582">
    <property type="entry name" value="L,D-TRANSPEPTIDASE"/>
    <property type="match status" value="1"/>
</dbReference>
<dbReference type="GO" id="GO:0005576">
    <property type="term" value="C:extracellular region"/>
    <property type="evidence" value="ECO:0007669"/>
    <property type="project" value="TreeGrafter"/>
</dbReference>
<evidence type="ECO:0000256" key="1">
    <source>
        <dbReference type="ARBA" id="ARBA00004752"/>
    </source>
</evidence>
<keyword evidence="13" id="KW-1185">Reference proteome</keyword>
<dbReference type="Gene3D" id="3.10.350.10">
    <property type="entry name" value="LysM domain"/>
    <property type="match status" value="1"/>
</dbReference>
<dbReference type="AlphaFoldDB" id="A0A0V8JLY8"/>